<dbReference type="PROSITE" id="PS50110">
    <property type="entry name" value="RESPONSE_REGULATORY"/>
    <property type="match status" value="1"/>
</dbReference>
<feature type="modified residue" description="4-aspartylphosphate" evidence="1">
    <location>
        <position position="180"/>
    </location>
</feature>
<dbReference type="eggNOG" id="COG3706">
    <property type="taxonomic scope" value="Bacteria"/>
</dbReference>
<dbReference type="Proteomes" id="UP000000422">
    <property type="component" value="Chromosome"/>
</dbReference>
<accession>Q7MQW4</accession>
<dbReference type="KEGG" id="wsu:WS1959"/>
<proteinExistence type="predicted"/>
<reference evidence="3 4" key="1">
    <citation type="journal article" date="2003" name="Proc. Natl. Acad. Sci. U.S.A.">
        <title>Complete genome sequence and analysis of Wolinella succinogenes.</title>
        <authorList>
            <person name="Baar C."/>
            <person name="Eppinger M."/>
            <person name="Raddatz G."/>
            <person name="Simon JM."/>
            <person name="Lanz C."/>
            <person name="Klimmek O."/>
            <person name="Nandakumar R."/>
            <person name="Gross R."/>
            <person name="Rosinus A."/>
            <person name="Keller H."/>
            <person name="Jagtap P."/>
            <person name="Linke B."/>
            <person name="Meyer F."/>
            <person name="Lederer H."/>
            <person name="Schuster S.C."/>
        </authorList>
    </citation>
    <scope>NUCLEOTIDE SEQUENCE [LARGE SCALE GENOMIC DNA]</scope>
    <source>
        <strain evidence="4">ATCC 29543 / DSM 1740 / CCUG 13145 / JCM 31913 / LMG 7466 / NCTC 11488 / FDC 602W</strain>
    </source>
</reference>
<evidence type="ECO:0000259" key="2">
    <source>
        <dbReference type="PROSITE" id="PS50110"/>
    </source>
</evidence>
<dbReference type="GO" id="GO:0000160">
    <property type="term" value="P:phosphorelay signal transduction system"/>
    <property type="evidence" value="ECO:0007669"/>
    <property type="project" value="InterPro"/>
</dbReference>
<dbReference type="InterPro" id="IPR011006">
    <property type="entry name" value="CheY-like_superfamily"/>
</dbReference>
<gene>
    <name evidence="3" type="ordered locus">WS1959</name>
</gene>
<dbReference type="Gene3D" id="3.40.50.2300">
    <property type="match status" value="1"/>
</dbReference>
<dbReference type="HOGENOM" id="CLU_1119814_0_0_7"/>
<dbReference type="InterPro" id="IPR001789">
    <property type="entry name" value="Sig_transdc_resp-reg_receiver"/>
</dbReference>
<name>Q7MQW4_WOLSU</name>
<keyword evidence="1" id="KW-0597">Phosphoprotein</keyword>
<dbReference type="SUPFAM" id="SSF52172">
    <property type="entry name" value="CheY-like"/>
    <property type="match status" value="1"/>
</dbReference>
<feature type="domain" description="Response regulatory" evidence="2">
    <location>
        <begin position="131"/>
        <end position="246"/>
    </location>
</feature>
<evidence type="ECO:0000313" key="3">
    <source>
        <dbReference type="EMBL" id="CAE10964.1"/>
    </source>
</evidence>
<dbReference type="EMBL" id="BX571662">
    <property type="protein sequence ID" value="CAE10964.1"/>
    <property type="molecule type" value="Genomic_DNA"/>
</dbReference>
<evidence type="ECO:0000256" key="1">
    <source>
        <dbReference type="PROSITE-ProRule" id="PRU00169"/>
    </source>
</evidence>
<sequence length="248" mass="28145">MKTLPWRPKKILLFGFSPCDKGRLWLSLIHQGYLLLDAFSLSEAKSLYYQEGFDGVIADCSLIPKEESLLLELHVLFGVRVILLLSPQGFKKQERLLLGGAIACILKEERSAWMRELLGFLAHLKSSTPREILLLSPSTFLAKRVREALLPRGYHLHTEKRSEEALAVASQGGLRVLILDSGVEEENPQELLWDIKETHSSPLPCLILSSHLDRSQVERRFGSSGYERLVEPYGYGEMIKKIEEMSKD</sequence>
<protein>
    <recommendedName>
        <fullName evidence="2">Response regulatory domain-containing protein</fullName>
    </recommendedName>
</protein>
<evidence type="ECO:0000313" key="4">
    <source>
        <dbReference type="Proteomes" id="UP000000422"/>
    </source>
</evidence>
<dbReference type="AlphaFoldDB" id="Q7MQW4"/>
<dbReference type="STRING" id="273121.WS1959"/>
<organism evidence="4">
    <name type="scientific">Wolinella succinogenes (strain ATCC 29543 / DSM 1740 / CCUG 13145 / JCM 31913 / LMG 7466 / NCTC 11488 / FDC 602W)</name>
    <name type="common">Vibrio succinogenes</name>
    <dbReference type="NCBI Taxonomy" id="273121"/>
    <lineage>
        <taxon>Bacteria</taxon>
        <taxon>Pseudomonadati</taxon>
        <taxon>Campylobacterota</taxon>
        <taxon>Epsilonproteobacteria</taxon>
        <taxon>Campylobacterales</taxon>
        <taxon>Helicobacteraceae</taxon>
        <taxon>Wolinella</taxon>
    </lineage>
</organism>
<keyword evidence="4" id="KW-1185">Reference proteome</keyword>
<dbReference type="RefSeq" id="WP_011139746.1">
    <property type="nucleotide sequence ID" value="NC_005090.1"/>
</dbReference>